<dbReference type="NCBIfam" id="TIGR00254">
    <property type="entry name" value="GGDEF"/>
    <property type="match status" value="1"/>
</dbReference>
<feature type="chain" id="PRO_5045406553" description="diguanylate cyclase" evidence="5">
    <location>
        <begin position="21"/>
        <end position="610"/>
    </location>
</feature>
<accession>A0ABR5Z4G2</accession>
<keyword evidence="4" id="KW-0472">Membrane</keyword>
<dbReference type="CDD" id="cd01949">
    <property type="entry name" value="GGDEF"/>
    <property type="match status" value="1"/>
</dbReference>
<dbReference type="EC" id="2.7.7.65" evidence="1"/>
<dbReference type="InterPro" id="IPR043128">
    <property type="entry name" value="Rev_trsase/Diguanyl_cyclase"/>
</dbReference>
<dbReference type="PANTHER" id="PTHR45138">
    <property type="entry name" value="REGULATORY COMPONENTS OF SENSORY TRANSDUCTION SYSTEM"/>
    <property type="match status" value="1"/>
</dbReference>
<evidence type="ECO:0000256" key="2">
    <source>
        <dbReference type="ARBA" id="ARBA00034247"/>
    </source>
</evidence>
<comment type="caution">
    <text evidence="7">The sequence shown here is derived from an EMBL/GenBank/DDBJ whole genome shotgun (WGS) entry which is preliminary data.</text>
</comment>
<feature type="transmembrane region" description="Helical" evidence="4">
    <location>
        <begin position="210"/>
        <end position="235"/>
    </location>
</feature>
<evidence type="ECO:0000313" key="8">
    <source>
        <dbReference type="Proteomes" id="UP000786387"/>
    </source>
</evidence>
<feature type="transmembrane region" description="Helical" evidence="4">
    <location>
        <begin position="335"/>
        <end position="355"/>
    </location>
</feature>
<dbReference type="SMART" id="SM00267">
    <property type="entry name" value="GGDEF"/>
    <property type="match status" value="1"/>
</dbReference>
<keyword evidence="3" id="KW-0175">Coiled coil</keyword>
<dbReference type="RefSeq" id="WP_181072035.1">
    <property type="nucleotide sequence ID" value="NZ_JAAMRF010000008.1"/>
</dbReference>
<dbReference type="Proteomes" id="UP000786387">
    <property type="component" value="Unassembled WGS sequence"/>
</dbReference>
<dbReference type="PROSITE" id="PS50887">
    <property type="entry name" value="GGDEF"/>
    <property type="match status" value="1"/>
</dbReference>
<keyword evidence="5" id="KW-0732">Signal</keyword>
<dbReference type="Pfam" id="PF07695">
    <property type="entry name" value="7TMR-DISM_7TM"/>
    <property type="match status" value="1"/>
</dbReference>
<keyword evidence="4" id="KW-1133">Transmembrane helix</keyword>
<proteinExistence type="predicted"/>
<dbReference type="Gene3D" id="3.30.70.270">
    <property type="match status" value="1"/>
</dbReference>
<dbReference type="Gene3D" id="2.60.40.2380">
    <property type="match status" value="1"/>
</dbReference>
<dbReference type="InterPro" id="IPR011622">
    <property type="entry name" value="7TMR_DISM_rcpt_extracell_dom2"/>
</dbReference>
<keyword evidence="8" id="KW-1185">Reference proteome</keyword>
<evidence type="ECO:0000256" key="4">
    <source>
        <dbReference type="SAM" id="Phobius"/>
    </source>
</evidence>
<feature type="transmembrane region" description="Helical" evidence="4">
    <location>
        <begin position="182"/>
        <end position="203"/>
    </location>
</feature>
<evidence type="ECO:0000256" key="3">
    <source>
        <dbReference type="SAM" id="Coils"/>
    </source>
</evidence>
<feature type="signal peptide" evidence="5">
    <location>
        <begin position="1"/>
        <end position="20"/>
    </location>
</feature>
<keyword evidence="4" id="KW-0812">Transmembrane</keyword>
<name>A0ABR5Z4G2_9GAMM</name>
<feature type="domain" description="GGDEF" evidence="6">
    <location>
        <begin position="476"/>
        <end position="610"/>
    </location>
</feature>
<dbReference type="Pfam" id="PF07696">
    <property type="entry name" value="7TMR-DISMED2"/>
    <property type="match status" value="1"/>
</dbReference>
<evidence type="ECO:0000259" key="6">
    <source>
        <dbReference type="PROSITE" id="PS50887"/>
    </source>
</evidence>
<feature type="transmembrane region" description="Helical" evidence="4">
    <location>
        <begin position="241"/>
        <end position="261"/>
    </location>
</feature>
<dbReference type="SUPFAM" id="SSF55073">
    <property type="entry name" value="Nucleotide cyclase"/>
    <property type="match status" value="1"/>
</dbReference>
<evidence type="ECO:0000313" key="7">
    <source>
        <dbReference type="EMBL" id="MBA1275002.1"/>
    </source>
</evidence>
<evidence type="ECO:0000256" key="5">
    <source>
        <dbReference type="SAM" id="SignalP"/>
    </source>
</evidence>
<dbReference type="Pfam" id="PF00990">
    <property type="entry name" value="GGDEF"/>
    <property type="match status" value="1"/>
</dbReference>
<organism evidence="7 8">
    <name type="scientific">Stutzerimonas azotifigens</name>
    <dbReference type="NCBI Taxonomy" id="291995"/>
    <lineage>
        <taxon>Bacteria</taxon>
        <taxon>Pseudomonadati</taxon>
        <taxon>Pseudomonadota</taxon>
        <taxon>Gammaproteobacteria</taxon>
        <taxon>Pseudomonadales</taxon>
        <taxon>Pseudomonadaceae</taxon>
        <taxon>Stutzerimonas</taxon>
    </lineage>
</organism>
<dbReference type="PANTHER" id="PTHR45138:SF9">
    <property type="entry name" value="DIGUANYLATE CYCLASE DGCM-RELATED"/>
    <property type="match status" value="1"/>
</dbReference>
<dbReference type="InterPro" id="IPR029787">
    <property type="entry name" value="Nucleotide_cyclase"/>
</dbReference>
<dbReference type="EMBL" id="JAAMRF010000008">
    <property type="protein sequence ID" value="MBA1275002.1"/>
    <property type="molecule type" value="Genomic_DNA"/>
</dbReference>
<sequence>MPIQIIGLLLCLLTAPGLGAAPLSLSDEQPSVRLAQQLEYLLPEQPLDFAEASRAEGWQPVNGSSLSLGRQPGVVWVRMALYNGSQQPDWRLLVEWPILDRIEARVLDSGSGQWSPLGVAGDRLPLSAWSEPARQPIFLLHLPLAETRWVYLQLQSAKNLVAPMQLLTESAYAQQEMSQRTLLGLFFGAMLAVLLYNLSLYMFTRDSSYAWYCLYLLGVVVYELALTGFGMQFLWPELGRPAGLIYVLSAAWSFFAATFFARVFLDIRHYGGWVLWANNALLGYWTLVLLLAVMRPQLLHGLGIPQVAMASCLVAFASAMSLWRRGNRSAPLFSLAWFFLIAGTAVHVAALQGVLPVNQLTLRMQTAGFFAEFILLSVALAHRINNERSARIAAQTALIGEREARLESQEQLLSEQARANEELERRVIERTTELQQSTLELAQVNAELTRLSNTDPLTQLANRRYCDQQLELQSNKPLAVLVIDIDHFKSVNDRYGHPVGDRCINAVADVLRRSAQRRGDLAARYGGEEFLVLLSDIDAASAALRAEEIRAEVASLSLRENGEQVPISVSIGLAAHDGGTSLRMSELIGAADRALYAAKGAGRNQVCCAA</sequence>
<protein>
    <recommendedName>
        <fullName evidence="1">diguanylate cyclase</fullName>
        <ecNumber evidence="1">2.7.7.65</ecNumber>
    </recommendedName>
</protein>
<evidence type="ECO:0000256" key="1">
    <source>
        <dbReference type="ARBA" id="ARBA00012528"/>
    </source>
</evidence>
<comment type="catalytic activity">
    <reaction evidence="2">
        <text>2 GTP = 3',3'-c-di-GMP + 2 diphosphate</text>
        <dbReference type="Rhea" id="RHEA:24898"/>
        <dbReference type="ChEBI" id="CHEBI:33019"/>
        <dbReference type="ChEBI" id="CHEBI:37565"/>
        <dbReference type="ChEBI" id="CHEBI:58805"/>
        <dbReference type="EC" id="2.7.7.65"/>
    </reaction>
</comment>
<dbReference type="InterPro" id="IPR050469">
    <property type="entry name" value="Diguanylate_Cyclase"/>
</dbReference>
<gene>
    <name evidence="7" type="ORF">G7026_16735</name>
</gene>
<feature type="transmembrane region" description="Helical" evidence="4">
    <location>
        <begin position="273"/>
        <end position="292"/>
    </location>
</feature>
<feature type="coiled-coil region" evidence="3">
    <location>
        <begin position="406"/>
        <end position="454"/>
    </location>
</feature>
<feature type="transmembrane region" description="Helical" evidence="4">
    <location>
        <begin position="304"/>
        <end position="323"/>
    </location>
</feature>
<dbReference type="InterPro" id="IPR011623">
    <property type="entry name" value="7TMR_DISM_rcpt_extracell_dom1"/>
</dbReference>
<dbReference type="InterPro" id="IPR000160">
    <property type="entry name" value="GGDEF_dom"/>
</dbReference>
<reference evidence="7 8" key="1">
    <citation type="submission" date="2020-02" db="EMBL/GenBank/DDBJ databases">
        <title>Synteny-based analysis reveals conserved mechanism for high triclosan tolerance in Pseudomonas, as well as instances of horizontal transfer.</title>
        <authorList>
            <person name="Mcfarland A.G."/>
            <person name="Bertucci H.K."/>
            <person name="Litmann E."/>
            <person name="Shen J."/>
            <person name="Huttenhower C."/>
            <person name="Hartmann E.M."/>
        </authorList>
    </citation>
    <scope>NUCLEOTIDE SEQUENCE [LARGE SCALE GENOMIC DNA]</scope>
    <source>
        <strain evidence="7 8">115A1</strain>
    </source>
</reference>